<evidence type="ECO:0000313" key="1">
    <source>
        <dbReference type="EMBL" id="SHN52074.1"/>
    </source>
</evidence>
<dbReference type="RefSeq" id="WP_072770989.1">
    <property type="nucleotide sequence ID" value="NZ_FRDN01000003.1"/>
</dbReference>
<name>A0A1M7S152_9FIRM</name>
<gene>
    <name evidence="1" type="ORF">SAMN02745215_00355</name>
</gene>
<keyword evidence="2" id="KW-1185">Reference proteome</keyword>
<accession>A0A1M7S152</accession>
<sequence>MKNALLNEKLERERTKLNKLADKAWRRGVPLIQDKEFLLQNQKVDALVLKYYEKNINRQGSAEKSLN</sequence>
<reference evidence="2" key="1">
    <citation type="submission" date="2016-12" db="EMBL/GenBank/DDBJ databases">
        <authorList>
            <person name="Varghese N."/>
            <person name="Submissions S."/>
        </authorList>
    </citation>
    <scope>NUCLEOTIDE SEQUENCE [LARGE SCALE GENOMIC DNA]</scope>
    <source>
        <strain evidence="2">DSM 11544</strain>
    </source>
</reference>
<dbReference type="Proteomes" id="UP000184010">
    <property type="component" value="Unassembled WGS sequence"/>
</dbReference>
<protein>
    <recommendedName>
        <fullName evidence="3">Spo0E like sporulation regulatory protein</fullName>
    </recommendedName>
</protein>
<organism evidence="1 2">
    <name type="scientific">Desulfitobacterium chlororespirans DSM 11544</name>
    <dbReference type="NCBI Taxonomy" id="1121395"/>
    <lineage>
        <taxon>Bacteria</taxon>
        <taxon>Bacillati</taxon>
        <taxon>Bacillota</taxon>
        <taxon>Clostridia</taxon>
        <taxon>Eubacteriales</taxon>
        <taxon>Desulfitobacteriaceae</taxon>
        <taxon>Desulfitobacterium</taxon>
    </lineage>
</organism>
<evidence type="ECO:0008006" key="3">
    <source>
        <dbReference type="Google" id="ProtNLM"/>
    </source>
</evidence>
<dbReference type="AlphaFoldDB" id="A0A1M7S152"/>
<dbReference type="EMBL" id="FRDN01000003">
    <property type="protein sequence ID" value="SHN52074.1"/>
    <property type="molecule type" value="Genomic_DNA"/>
</dbReference>
<proteinExistence type="predicted"/>
<dbReference type="STRING" id="1121395.SAMN02745215_00355"/>
<evidence type="ECO:0000313" key="2">
    <source>
        <dbReference type="Proteomes" id="UP000184010"/>
    </source>
</evidence>